<proteinExistence type="predicted"/>
<evidence type="ECO:0000259" key="3">
    <source>
        <dbReference type="Pfam" id="PF25449"/>
    </source>
</evidence>
<keyword evidence="1" id="KW-0175">Coiled coil</keyword>
<feature type="compositionally biased region" description="Basic and acidic residues" evidence="2">
    <location>
        <begin position="131"/>
        <end position="141"/>
    </location>
</feature>
<dbReference type="PANTHER" id="PTHR15885">
    <property type="entry name" value="COILED-COIL DOMAIN-CONTAINING PROTEIN 174"/>
    <property type="match status" value="1"/>
</dbReference>
<feature type="region of interest" description="Disordered" evidence="2">
    <location>
        <begin position="122"/>
        <end position="190"/>
    </location>
</feature>
<evidence type="ECO:0000256" key="2">
    <source>
        <dbReference type="SAM" id="MobiDB-lite"/>
    </source>
</evidence>
<sequence length="308" mass="35834">MPPKKIIETNASSLIDLKALVAQQEAEFNRKRTTDPSSSQRPITNKKPKQHLRTNRGVQDRAQRDTQTATNTLDDSDMDAVEKSRRALEQKALLYESLQRRGHLDDNDDNDALLIDFDQKYQTQASRQRRTHDEKNNRHKDDDDDDDKDPWVEYEDEFGRTRVVRASAVPSRSRSPSPSSRRSSFSDNDDMQIDQADRANIRHYQASQEETRVRGVGHYQFDTDDDALRQRQMASLLQLRQETQQARRQSRTASQRRKALVAKRAERVHHYWATLRNNDNNNSNNTKGEINEDSVTQLLQTLRQQSGY</sequence>
<evidence type="ECO:0000256" key="1">
    <source>
        <dbReference type="ARBA" id="ARBA00023054"/>
    </source>
</evidence>
<reference evidence="4 5" key="1">
    <citation type="submission" date="2016-07" db="EMBL/GenBank/DDBJ databases">
        <title>Pervasive Adenine N6-methylation of Active Genes in Fungi.</title>
        <authorList>
            <consortium name="DOE Joint Genome Institute"/>
            <person name="Mondo S.J."/>
            <person name="Dannebaum R.O."/>
            <person name="Kuo R.C."/>
            <person name="Labutti K."/>
            <person name="Haridas S."/>
            <person name="Kuo A."/>
            <person name="Salamov A."/>
            <person name="Ahrendt S.R."/>
            <person name="Lipzen A."/>
            <person name="Sullivan W."/>
            <person name="Andreopoulos W.B."/>
            <person name="Clum A."/>
            <person name="Lindquist E."/>
            <person name="Daum C."/>
            <person name="Ramamoorthy G.K."/>
            <person name="Gryganskyi A."/>
            <person name="Culley D."/>
            <person name="Magnuson J.K."/>
            <person name="James T.Y."/>
            <person name="O'Malley M.A."/>
            <person name="Stajich J.E."/>
            <person name="Spatafora J.W."/>
            <person name="Visel A."/>
            <person name="Grigoriev I.V."/>
        </authorList>
    </citation>
    <scope>NUCLEOTIDE SEQUENCE [LARGE SCALE GENOMIC DNA]</scope>
    <source>
        <strain evidence="4 5">NRRL 1336</strain>
    </source>
</reference>
<comment type="caution">
    <text evidence="4">The sequence shown here is derived from an EMBL/GenBank/DDBJ whole genome shotgun (WGS) entry which is preliminary data.</text>
</comment>
<dbReference type="Pfam" id="PF25449">
    <property type="entry name" value="CCDC174_GRSR"/>
    <property type="match status" value="1"/>
</dbReference>
<dbReference type="Proteomes" id="UP000193560">
    <property type="component" value="Unassembled WGS sequence"/>
</dbReference>
<evidence type="ECO:0000313" key="4">
    <source>
        <dbReference type="EMBL" id="ORZ06225.1"/>
    </source>
</evidence>
<dbReference type="InterPro" id="IPR025066">
    <property type="entry name" value="CCDC174-like"/>
</dbReference>
<feature type="region of interest" description="Disordered" evidence="2">
    <location>
        <begin position="26"/>
        <end position="80"/>
    </location>
</feature>
<evidence type="ECO:0000313" key="5">
    <source>
        <dbReference type="Proteomes" id="UP000193560"/>
    </source>
</evidence>
<dbReference type="InterPro" id="IPR057464">
    <property type="entry name" value="CCDC174_GRSR"/>
</dbReference>
<feature type="compositionally biased region" description="Acidic residues" evidence="2">
    <location>
        <begin position="142"/>
        <end position="156"/>
    </location>
</feature>
<gene>
    <name evidence="4" type="ORF">BCR42DRAFT_427343</name>
</gene>
<feature type="domain" description="CCDC174 alpha/beta GRSR" evidence="3">
    <location>
        <begin position="151"/>
        <end position="167"/>
    </location>
</feature>
<dbReference type="PANTHER" id="PTHR15885:SF1">
    <property type="entry name" value="COILED-COIL DOMAIN-CONTAINING PROTEIN 174"/>
    <property type="match status" value="1"/>
</dbReference>
<keyword evidence="5" id="KW-1185">Reference proteome</keyword>
<feature type="compositionally biased region" description="Low complexity" evidence="2">
    <location>
        <begin position="164"/>
        <end position="183"/>
    </location>
</feature>
<protein>
    <recommendedName>
        <fullName evidence="3">CCDC174 alpha/beta GRSR domain-containing protein</fullName>
    </recommendedName>
</protein>
<dbReference type="STRING" id="90262.A0A1X2HZT6"/>
<organism evidence="4 5">
    <name type="scientific">Absidia repens</name>
    <dbReference type="NCBI Taxonomy" id="90262"/>
    <lineage>
        <taxon>Eukaryota</taxon>
        <taxon>Fungi</taxon>
        <taxon>Fungi incertae sedis</taxon>
        <taxon>Mucoromycota</taxon>
        <taxon>Mucoromycotina</taxon>
        <taxon>Mucoromycetes</taxon>
        <taxon>Mucorales</taxon>
        <taxon>Cunninghamellaceae</taxon>
        <taxon>Absidia</taxon>
    </lineage>
</organism>
<dbReference type="Pfam" id="PF13300">
    <property type="entry name" value="DUF4078"/>
    <property type="match status" value="1"/>
</dbReference>
<name>A0A1X2HZT6_9FUNG</name>
<feature type="compositionally biased region" description="Basic residues" evidence="2">
    <location>
        <begin position="44"/>
        <end position="54"/>
    </location>
</feature>
<dbReference type="GO" id="GO:0005634">
    <property type="term" value="C:nucleus"/>
    <property type="evidence" value="ECO:0007669"/>
    <property type="project" value="TreeGrafter"/>
</dbReference>
<accession>A0A1X2HZT6</accession>
<dbReference type="AlphaFoldDB" id="A0A1X2HZT6"/>
<dbReference type="OrthoDB" id="333551at2759"/>
<dbReference type="EMBL" id="MCGE01000040">
    <property type="protein sequence ID" value="ORZ06225.1"/>
    <property type="molecule type" value="Genomic_DNA"/>
</dbReference>